<keyword evidence="11 15" id="KW-1133">Transmembrane helix</keyword>
<feature type="compositionally biased region" description="Basic residues" evidence="16">
    <location>
        <begin position="1"/>
        <end position="13"/>
    </location>
</feature>
<dbReference type="GO" id="GO:0005524">
    <property type="term" value="F:ATP binding"/>
    <property type="evidence" value="ECO:0007669"/>
    <property type="project" value="UniProtKB-UniRule"/>
</dbReference>
<keyword evidence="9" id="KW-0460">Magnesium</keyword>
<evidence type="ECO:0000256" key="6">
    <source>
        <dbReference type="ARBA" id="ARBA00022737"/>
    </source>
</evidence>
<evidence type="ECO:0000313" key="18">
    <source>
        <dbReference type="EMBL" id="PIL37021.1"/>
    </source>
</evidence>
<evidence type="ECO:0000256" key="16">
    <source>
        <dbReference type="SAM" id="MobiDB-lite"/>
    </source>
</evidence>
<dbReference type="InterPro" id="IPR044492">
    <property type="entry name" value="P_typ_ATPase_HD_dom"/>
</dbReference>
<dbReference type="CDD" id="cd00371">
    <property type="entry name" value="HMA"/>
    <property type="match status" value="2"/>
</dbReference>
<evidence type="ECO:0000256" key="10">
    <source>
        <dbReference type="ARBA" id="ARBA00022967"/>
    </source>
</evidence>
<feature type="transmembrane region" description="Helical" evidence="15">
    <location>
        <begin position="1201"/>
        <end position="1223"/>
    </location>
</feature>
<dbReference type="GO" id="GO:0055070">
    <property type="term" value="P:copper ion homeostasis"/>
    <property type="evidence" value="ECO:0007669"/>
    <property type="project" value="TreeGrafter"/>
</dbReference>
<evidence type="ECO:0000259" key="17">
    <source>
        <dbReference type="PROSITE" id="PS50846"/>
    </source>
</evidence>
<dbReference type="SFLD" id="SFLDG00002">
    <property type="entry name" value="C1.7:_P-type_atpase_like"/>
    <property type="match status" value="1"/>
</dbReference>
<feature type="region of interest" description="Disordered" evidence="16">
    <location>
        <begin position="625"/>
        <end position="657"/>
    </location>
</feature>
<sequence length="1236" mass="131733">MGRHYPPSRRNRPPRLDGISSMAPQTSGITTTILVSNLHCGSCVKTIQDALALLSPPPSSVDVSIVTQSVTVHHPRALTHTMLKAAIDDAGYDIVATPTVESVPPSQPGWSNSLAGLAGIPSPKHMKHLDNCEQCRTENLGRDGPDPPPEKADFNETAAQGPSPDEKKALVDLSDGAGHRYHASTPTAAPFRVTLSVGGVSDVVVNLLGNSATLTVTHAEVAPAVVSAIEDIGYTAEVVSLEPLKSDSAQRKTPRGEHQEDGQVRVEFSVGGMTCASCITTVTGLLSDIPGVSEVAVSLIGKSATALVARRELVPQLKEAVEDAGYEAEVVNVCLVEQSDDEDVGPRTVSLRVNGMFCPHCPGKIMEALKVLGPDVIVDKPLTSHTDPILTLTYTPTPPDLTIRAIIGLVEGAGEPQTPFTASIYHPPSLEDRARHMQRREQRHMLWRLLFSVVAAIPMLILGVVYMTLVSSTNSIRMWLEEPIWAGNVSRGVWAMFFMATPVMFYSAGIFHRRSLREIYALWRRGSRTPVWKRFIRFGSMNLLVSTGVSVAYFASIVLLGLAAAQTRSPTGQGDTTTYFDSVVFLTMFLLAGRWLEAFSKGHTADAITALGKLRPTSALRVVPASETAAAPSTPELSRISSGDTAALERDPEKGDTEREVLNLVSKTGMKVERVDAELLEVGDVVRVLNGASPPADGTIVSGDGGAFDESSLTGESRLVKKHIGEKVFLGTINKAGVVDVRVDEIGGQTMLDHVVKVVREGQAKRAPIERLVDIVTGYFVPVVTVLAIATWVIWLGLGFGGALPQDYLDIEVGGWAVWSLEFAIAVFVVACPCGIGLAAPTALLVGSGLAAKFGILARGGGEAFQEAAQLDIIVFDKTGTLTEGGDPKVTDVEIIAGHADVGLSREEILGIAMEMEAASSHPLATAIRAHCEVNDAKSLAATSIEETPGRGLEASFASLKCTVVIGNEAWMEHHHAKVDGRISELLHLWKSAGKSVVLLAVGLELGSSASHFVVVAAFAVADPIRPEAKEVLSRLQGQGLGTWMISGDNTVTAKAVARSVGIPETNVIAEVLPHQKAEKIQWLQKVGMKRLERGLGKFFSRRRLNERCVVAMVGDGINDAPALTAADVGIAIGSGSDVAISSASFILVSSNLHSLITLTDLSRTVFNRVKFNFFWASVYNLVMLPIAAGVVYPAGHARLAPVWASLAMALSSVSVVCSSLLLRLYREPKISFTSH</sequence>
<dbReference type="InterPro" id="IPR018303">
    <property type="entry name" value="ATPase_P-typ_P_site"/>
</dbReference>
<dbReference type="STRING" id="1077348.A0A2G8STB3"/>
<dbReference type="GO" id="GO:0016887">
    <property type="term" value="F:ATP hydrolysis activity"/>
    <property type="evidence" value="ECO:0007669"/>
    <property type="project" value="InterPro"/>
</dbReference>
<dbReference type="InterPro" id="IPR023299">
    <property type="entry name" value="ATPase_P-typ_cyto_dom_N"/>
</dbReference>
<dbReference type="CDD" id="cd02094">
    <property type="entry name" value="P-type_ATPase_Cu-like"/>
    <property type="match status" value="1"/>
</dbReference>
<dbReference type="InterPro" id="IPR036163">
    <property type="entry name" value="HMA_dom_sf"/>
</dbReference>
<evidence type="ECO:0000256" key="5">
    <source>
        <dbReference type="ARBA" id="ARBA00022723"/>
    </source>
</evidence>
<keyword evidence="5 15" id="KW-0479">Metal-binding</keyword>
<feature type="region of interest" description="Disordered" evidence="16">
    <location>
        <begin position="1"/>
        <end position="24"/>
    </location>
</feature>
<evidence type="ECO:0000256" key="14">
    <source>
        <dbReference type="ARBA" id="ARBA00023136"/>
    </source>
</evidence>
<dbReference type="Gene3D" id="3.40.50.1000">
    <property type="entry name" value="HAD superfamily/HAD-like"/>
    <property type="match status" value="1"/>
</dbReference>
<dbReference type="InterPro" id="IPR036412">
    <property type="entry name" value="HAD-like_sf"/>
</dbReference>
<dbReference type="Gene3D" id="3.40.1110.10">
    <property type="entry name" value="Calcium-transporting ATPase, cytoplasmic domain N"/>
    <property type="match status" value="1"/>
</dbReference>
<keyword evidence="19" id="KW-1185">Reference proteome</keyword>
<feature type="transmembrane region" description="Helical" evidence="15">
    <location>
        <begin position="779"/>
        <end position="803"/>
    </location>
</feature>
<feature type="domain" description="HMA" evidence="17">
    <location>
        <begin position="264"/>
        <end position="329"/>
    </location>
</feature>
<dbReference type="NCBIfam" id="TIGR01525">
    <property type="entry name" value="ATPase-IB_hvy"/>
    <property type="match status" value="1"/>
</dbReference>
<evidence type="ECO:0000256" key="13">
    <source>
        <dbReference type="ARBA" id="ARBA00023065"/>
    </source>
</evidence>
<dbReference type="SFLD" id="SFLDF00027">
    <property type="entry name" value="p-type_atpase"/>
    <property type="match status" value="1"/>
</dbReference>
<dbReference type="SUPFAM" id="SSF56784">
    <property type="entry name" value="HAD-like"/>
    <property type="match status" value="1"/>
</dbReference>
<reference evidence="18 19" key="1">
    <citation type="journal article" date="2015" name="Sci. Rep.">
        <title>Chromosome-level genome map provides insights into diverse defense mechanisms in the medicinal fungus Ganoderma sinense.</title>
        <authorList>
            <person name="Zhu Y."/>
            <person name="Xu J."/>
            <person name="Sun C."/>
            <person name="Zhou S."/>
            <person name="Xu H."/>
            <person name="Nelson D.R."/>
            <person name="Qian J."/>
            <person name="Song J."/>
            <person name="Luo H."/>
            <person name="Xiang L."/>
            <person name="Li Y."/>
            <person name="Xu Z."/>
            <person name="Ji A."/>
            <person name="Wang L."/>
            <person name="Lu S."/>
            <person name="Hayward A."/>
            <person name="Sun W."/>
            <person name="Li X."/>
            <person name="Schwartz D.C."/>
            <person name="Wang Y."/>
            <person name="Chen S."/>
        </authorList>
    </citation>
    <scope>NUCLEOTIDE SEQUENCE [LARGE SCALE GENOMIC DNA]</scope>
    <source>
        <strain evidence="18 19">ZZ0214-1</strain>
    </source>
</reference>
<dbReference type="GO" id="GO:0016020">
    <property type="term" value="C:membrane"/>
    <property type="evidence" value="ECO:0007669"/>
    <property type="project" value="UniProtKB-SubCell"/>
</dbReference>
<dbReference type="InterPro" id="IPR023298">
    <property type="entry name" value="ATPase_P-typ_TM_dom_sf"/>
</dbReference>
<feature type="compositionally biased region" description="Basic and acidic residues" evidence="16">
    <location>
        <begin position="136"/>
        <end position="154"/>
    </location>
</feature>
<dbReference type="Pfam" id="PF00702">
    <property type="entry name" value="Hydrolase"/>
    <property type="match status" value="1"/>
</dbReference>
<keyword evidence="10" id="KW-1278">Translocase</keyword>
<evidence type="ECO:0000256" key="15">
    <source>
        <dbReference type="RuleBase" id="RU362081"/>
    </source>
</evidence>
<dbReference type="InterPro" id="IPR017969">
    <property type="entry name" value="Heavy-metal-associated_CS"/>
</dbReference>
<keyword evidence="13" id="KW-0406">Ion transport</keyword>
<dbReference type="PROSITE" id="PS01047">
    <property type="entry name" value="HMA_1"/>
    <property type="match status" value="2"/>
</dbReference>
<dbReference type="AlphaFoldDB" id="A0A2G8STB3"/>
<dbReference type="InterPro" id="IPR023214">
    <property type="entry name" value="HAD_sf"/>
</dbReference>
<protein>
    <submittedName>
        <fullName evidence="18">Transporter</fullName>
    </submittedName>
</protein>
<keyword evidence="3" id="KW-0813">Transport</keyword>
<evidence type="ECO:0000256" key="11">
    <source>
        <dbReference type="ARBA" id="ARBA00022989"/>
    </source>
</evidence>
<evidence type="ECO:0000256" key="9">
    <source>
        <dbReference type="ARBA" id="ARBA00022842"/>
    </source>
</evidence>
<proteinExistence type="inferred from homology"/>
<evidence type="ECO:0000256" key="4">
    <source>
        <dbReference type="ARBA" id="ARBA00022692"/>
    </source>
</evidence>
<keyword evidence="4 15" id="KW-0812">Transmembrane</keyword>
<dbReference type="PANTHER" id="PTHR43520:SF32">
    <property type="entry name" value="COPPER RESISTANCE P-TYPE ATPASE (EUROFUNG)"/>
    <property type="match status" value="1"/>
</dbReference>
<feature type="transmembrane region" description="Helical" evidence="15">
    <location>
        <begin position="543"/>
        <end position="565"/>
    </location>
</feature>
<dbReference type="Gene3D" id="2.70.150.10">
    <property type="entry name" value="Calcium-transporting ATPase, cytoplasmic transduction domain A"/>
    <property type="match status" value="1"/>
</dbReference>
<dbReference type="PROSITE" id="PS00154">
    <property type="entry name" value="ATPASE_E1_E2"/>
    <property type="match status" value="1"/>
</dbReference>
<dbReference type="SUPFAM" id="SSF55008">
    <property type="entry name" value="HMA, heavy metal-associated domain"/>
    <property type="match status" value="3"/>
</dbReference>
<comment type="similarity">
    <text evidence="2 15">Belongs to the cation transport ATPase (P-type) (TC 3.A.3) family. Type IB subfamily.</text>
</comment>
<feature type="transmembrane region" description="Helical" evidence="15">
    <location>
        <begin position="1174"/>
        <end position="1195"/>
    </location>
</feature>
<dbReference type="InterPro" id="IPR006122">
    <property type="entry name" value="HMA_Cu_ion-bd"/>
</dbReference>
<evidence type="ECO:0000256" key="7">
    <source>
        <dbReference type="ARBA" id="ARBA00022741"/>
    </source>
</evidence>
<dbReference type="PRINTS" id="PR00119">
    <property type="entry name" value="CATATPASE"/>
</dbReference>
<evidence type="ECO:0000256" key="12">
    <source>
        <dbReference type="ARBA" id="ARBA00023008"/>
    </source>
</evidence>
<feature type="transmembrane region" description="Helical" evidence="15">
    <location>
        <begin position="445"/>
        <end position="469"/>
    </location>
</feature>
<name>A0A2G8STB3_9APHY</name>
<feature type="compositionally biased region" description="Basic and acidic residues" evidence="16">
    <location>
        <begin position="647"/>
        <end position="657"/>
    </location>
</feature>
<dbReference type="PROSITE" id="PS50846">
    <property type="entry name" value="HMA_2"/>
    <property type="match status" value="2"/>
</dbReference>
<accession>A0A2G8STB3</accession>
<dbReference type="InterPro" id="IPR027256">
    <property type="entry name" value="P-typ_ATPase_IB"/>
</dbReference>
<dbReference type="GO" id="GO:0043682">
    <property type="term" value="F:P-type divalent copper transporter activity"/>
    <property type="evidence" value="ECO:0007669"/>
    <property type="project" value="TreeGrafter"/>
</dbReference>
<feature type="region of interest" description="Disordered" evidence="16">
    <location>
        <begin position="136"/>
        <end position="166"/>
    </location>
</feature>
<dbReference type="GO" id="GO:0005507">
    <property type="term" value="F:copper ion binding"/>
    <property type="evidence" value="ECO:0007669"/>
    <property type="project" value="InterPro"/>
</dbReference>
<feature type="transmembrane region" description="Helical" evidence="15">
    <location>
        <begin position="489"/>
        <end position="511"/>
    </location>
</feature>
<evidence type="ECO:0000256" key="2">
    <source>
        <dbReference type="ARBA" id="ARBA00006024"/>
    </source>
</evidence>
<feature type="compositionally biased region" description="Low complexity" evidence="16">
    <location>
        <begin position="625"/>
        <end position="636"/>
    </location>
</feature>
<dbReference type="PANTHER" id="PTHR43520">
    <property type="entry name" value="ATP7, ISOFORM B"/>
    <property type="match status" value="1"/>
</dbReference>
<keyword evidence="14 15" id="KW-0472">Membrane</keyword>
<keyword evidence="7 15" id="KW-0547">Nucleotide-binding</keyword>
<feature type="domain" description="HMA" evidence="17">
    <location>
        <begin position="29"/>
        <end position="95"/>
    </location>
</feature>
<dbReference type="InterPro" id="IPR001757">
    <property type="entry name" value="P_typ_ATPase"/>
</dbReference>
<evidence type="ECO:0000256" key="8">
    <source>
        <dbReference type="ARBA" id="ARBA00022840"/>
    </source>
</evidence>
<dbReference type="InterPro" id="IPR008250">
    <property type="entry name" value="ATPase_P-typ_transduc_dom_A_sf"/>
</dbReference>
<dbReference type="SUPFAM" id="SSF81653">
    <property type="entry name" value="Calcium ATPase, transduction domain A"/>
    <property type="match status" value="1"/>
</dbReference>
<dbReference type="Pfam" id="PF00403">
    <property type="entry name" value="HMA"/>
    <property type="match status" value="2"/>
</dbReference>
<dbReference type="SUPFAM" id="SSF81665">
    <property type="entry name" value="Calcium ATPase, transmembrane domain M"/>
    <property type="match status" value="1"/>
</dbReference>
<dbReference type="InterPro" id="IPR006121">
    <property type="entry name" value="HMA_dom"/>
</dbReference>
<keyword evidence="6" id="KW-0677">Repeat</keyword>
<keyword evidence="8 15" id="KW-0067">ATP-binding</keyword>
<dbReference type="NCBIfam" id="TIGR00003">
    <property type="entry name" value="copper ion binding protein"/>
    <property type="match status" value="1"/>
</dbReference>
<dbReference type="EMBL" id="AYKW01000001">
    <property type="protein sequence ID" value="PIL37021.1"/>
    <property type="molecule type" value="Genomic_DNA"/>
</dbReference>
<gene>
    <name evidence="18" type="ORF">GSI_00713</name>
</gene>
<feature type="transmembrane region" description="Helical" evidence="15">
    <location>
        <begin position="823"/>
        <end position="846"/>
    </location>
</feature>
<evidence type="ECO:0000313" key="19">
    <source>
        <dbReference type="Proteomes" id="UP000230002"/>
    </source>
</evidence>
<dbReference type="Proteomes" id="UP000230002">
    <property type="component" value="Unassembled WGS sequence"/>
</dbReference>
<dbReference type="OrthoDB" id="432719at2759"/>
<dbReference type="InterPro" id="IPR059000">
    <property type="entry name" value="ATPase_P-type_domA"/>
</dbReference>
<dbReference type="NCBIfam" id="TIGR01494">
    <property type="entry name" value="ATPase_P-type"/>
    <property type="match status" value="2"/>
</dbReference>
<evidence type="ECO:0000256" key="1">
    <source>
        <dbReference type="ARBA" id="ARBA00004127"/>
    </source>
</evidence>
<evidence type="ECO:0000256" key="3">
    <source>
        <dbReference type="ARBA" id="ARBA00022448"/>
    </source>
</evidence>
<dbReference type="Gene3D" id="3.30.70.100">
    <property type="match status" value="3"/>
</dbReference>
<dbReference type="Pfam" id="PF00122">
    <property type="entry name" value="E1-E2_ATPase"/>
    <property type="match status" value="1"/>
</dbReference>
<dbReference type="SFLD" id="SFLDS00003">
    <property type="entry name" value="Haloacid_Dehalogenase"/>
    <property type="match status" value="1"/>
</dbReference>
<comment type="caution">
    <text evidence="18">The sequence shown here is derived from an EMBL/GenBank/DDBJ whole genome shotgun (WGS) entry which is preliminary data.</text>
</comment>
<comment type="subcellular location">
    <subcellularLocation>
        <location evidence="1">Endomembrane system</location>
        <topology evidence="1">Multi-pass membrane protein</topology>
    </subcellularLocation>
    <subcellularLocation>
        <location evidence="15">Membrane</location>
    </subcellularLocation>
</comment>
<feature type="transmembrane region" description="Helical" evidence="15">
    <location>
        <begin position="577"/>
        <end position="596"/>
    </location>
</feature>
<organism evidence="18 19">
    <name type="scientific">Ganoderma sinense ZZ0214-1</name>
    <dbReference type="NCBI Taxonomy" id="1077348"/>
    <lineage>
        <taxon>Eukaryota</taxon>
        <taxon>Fungi</taxon>
        <taxon>Dikarya</taxon>
        <taxon>Basidiomycota</taxon>
        <taxon>Agaricomycotina</taxon>
        <taxon>Agaricomycetes</taxon>
        <taxon>Polyporales</taxon>
        <taxon>Polyporaceae</taxon>
        <taxon>Ganoderma</taxon>
    </lineage>
</organism>
<keyword evidence="12" id="KW-0186">Copper</keyword>